<reference evidence="6" key="1">
    <citation type="submission" date="2025-08" db="UniProtKB">
        <authorList>
            <consortium name="RefSeq"/>
        </authorList>
    </citation>
    <scope>IDENTIFICATION</scope>
    <source>
        <tissue evidence="6">Tentacle</tissue>
    </source>
</reference>
<feature type="coiled-coil region" evidence="3">
    <location>
        <begin position="5"/>
        <end position="56"/>
    </location>
</feature>
<dbReference type="CDD" id="cd23161">
    <property type="entry name" value="Prefoldin_6"/>
    <property type="match status" value="1"/>
</dbReference>
<dbReference type="Gene3D" id="1.10.287.370">
    <property type="match status" value="1"/>
</dbReference>
<dbReference type="GO" id="GO:0005737">
    <property type="term" value="C:cytoplasm"/>
    <property type="evidence" value="ECO:0007669"/>
    <property type="project" value="TreeGrafter"/>
</dbReference>
<gene>
    <name evidence="6" type="primary">LOC116308233</name>
</gene>
<feature type="region of interest" description="Disordered" evidence="4">
    <location>
        <begin position="94"/>
        <end position="115"/>
    </location>
</feature>
<dbReference type="GO" id="GO:0016272">
    <property type="term" value="C:prefoldin complex"/>
    <property type="evidence" value="ECO:0007669"/>
    <property type="project" value="InterPro"/>
</dbReference>
<accession>A0A6P8J478</accession>
<proteinExistence type="inferred from homology"/>
<dbReference type="Proteomes" id="UP000515163">
    <property type="component" value="Unplaced"/>
</dbReference>
<evidence type="ECO:0000313" key="6">
    <source>
        <dbReference type="RefSeq" id="XP_031574472.1"/>
    </source>
</evidence>
<dbReference type="AlphaFoldDB" id="A0A6P8J478"/>
<dbReference type="Pfam" id="PF01920">
    <property type="entry name" value="Prefoldin_2"/>
    <property type="match status" value="1"/>
</dbReference>
<organism evidence="5 6">
    <name type="scientific">Actinia tenebrosa</name>
    <name type="common">Australian red waratah sea anemone</name>
    <dbReference type="NCBI Taxonomy" id="6105"/>
    <lineage>
        <taxon>Eukaryota</taxon>
        <taxon>Metazoa</taxon>
        <taxon>Cnidaria</taxon>
        <taxon>Anthozoa</taxon>
        <taxon>Hexacorallia</taxon>
        <taxon>Actiniaria</taxon>
        <taxon>Actiniidae</taxon>
        <taxon>Actinia</taxon>
    </lineage>
</organism>
<dbReference type="InterPro" id="IPR002777">
    <property type="entry name" value="PFD_beta-like"/>
</dbReference>
<evidence type="ECO:0000256" key="2">
    <source>
        <dbReference type="ARBA" id="ARBA00023186"/>
    </source>
</evidence>
<dbReference type="PANTHER" id="PTHR21431">
    <property type="entry name" value="PREFOLDIN SUBUNIT 6"/>
    <property type="match status" value="1"/>
</dbReference>
<dbReference type="OrthoDB" id="248120at2759"/>
<dbReference type="GO" id="GO:0006457">
    <property type="term" value="P:protein folding"/>
    <property type="evidence" value="ECO:0007669"/>
    <property type="project" value="InterPro"/>
</dbReference>
<keyword evidence="5" id="KW-1185">Reference proteome</keyword>
<dbReference type="InterPro" id="IPR009053">
    <property type="entry name" value="Prefoldin"/>
</dbReference>
<name>A0A6P8J478_ACTTE</name>
<dbReference type="GO" id="GO:0051131">
    <property type="term" value="P:chaperone-mediated protein complex assembly"/>
    <property type="evidence" value="ECO:0007669"/>
    <property type="project" value="TreeGrafter"/>
</dbReference>
<evidence type="ECO:0000256" key="1">
    <source>
        <dbReference type="ARBA" id="ARBA00008045"/>
    </source>
</evidence>
<dbReference type="RefSeq" id="XP_031574472.1">
    <property type="nucleotide sequence ID" value="XM_031718612.1"/>
</dbReference>
<dbReference type="GO" id="GO:0051087">
    <property type="term" value="F:protein-folding chaperone binding"/>
    <property type="evidence" value="ECO:0007669"/>
    <property type="project" value="TreeGrafter"/>
</dbReference>
<dbReference type="SUPFAM" id="SSF46579">
    <property type="entry name" value="Prefoldin"/>
    <property type="match status" value="1"/>
</dbReference>
<protein>
    <submittedName>
        <fullName evidence="6">Prefoldin subunit 6-like</fullName>
    </submittedName>
</protein>
<dbReference type="GO" id="GO:0051082">
    <property type="term" value="F:unfolded protein binding"/>
    <property type="evidence" value="ECO:0007669"/>
    <property type="project" value="InterPro"/>
</dbReference>
<feature type="compositionally biased region" description="Basic and acidic residues" evidence="4">
    <location>
        <begin position="94"/>
        <end position="106"/>
    </location>
</feature>
<dbReference type="KEGG" id="aten:116308233"/>
<sequence length="129" mass="14749">MAANVERIQQQIQSELEKFKGVQKDLQKSVSTRQQLDAQLTENNVVKEELEKIESSGEVYKLIGPVLVKQDLEEAKQTVAKRIEYISGEIKRQDTTIKETEKRQSSSRESLNKLQQDYQQAITKAALKA</sequence>
<dbReference type="GeneID" id="116308233"/>
<dbReference type="FunCoup" id="A0A6P8J478">
    <property type="interactions" value="1259"/>
</dbReference>
<keyword evidence="2" id="KW-0143">Chaperone</keyword>
<evidence type="ECO:0000313" key="5">
    <source>
        <dbReference type="Proteomes" id="UP000515163"/>
    </source>
</evidence>
<keyword evidence="3" id="KW-0175">Coiled coil</keyword>
<evidence type="ECO:0000256" key="4">
    <source>
        <dbReference type="SAM" id="MobiDB-lite"/>
    </source>
</evidence>
<evidence type="ECO:0000256" key="3">
    <source>
        <dbReference type="SAM" id="Coils"/>
    </source>
</evidence>
<dbReference type="PANTHER" id="PTHR21431:SF0">
    <property type="entry name" value="PREFOLDIN SUBUNIT 6"/>
    <property type="match status" value="1"/>
</dbReference>
<comment type="similarity">
    <text evidence="1">Belongs to the prefoldin subunit beta family.</text>
</comment>
<dbReference type="InParanoid" id="A0A6P8J478"/>
<dbReference type="FunFam" id="1.10.287.370:FF:000003">
    <property type="entry name" value="Prefoldin subunit 6"/>
    <property type="match status" value="1"/>
</dbReference>